<dbReference type="PANTHER" id="PTHR12558">
    <property type="entry name" value="CELL DIVISION CYCLE 16,23,27"/>
    <property type="match status" value="1"/>
</dbReference>
<dbReference type="Gene3D" id="1.25.40.10">
    <property type="entry name" value="Tetratricopeptide repeat domain"/>
    <property type="match status" value="4"/>
</dbReference>
<feature type="signal peptide" evidence="2">
    <location>
        <begin position="1"/>
        <end position="24"/>
    </location>
</feature>
<accession>A0A1P8UGL4</accession>
<dbReference type="SUPFAM" id="SSF48452">
    <property type="entry name" value="TPR-like"/>
    <property type="match status" value="5"/>
</dbReference>
<dbReference type="InterPro" id="IPR014266">
    <property type="entry name" value="PEP-CTERM_TPR_PrsT"/>
</dbReference>
<name>A0A1P8UGL4_9GAMM</name>
<feature type="repeat" description="TPR" evidence="1">
    <location>
        <begin position="612"/>
        <end position="645"/>
    </location>
</feature>
<feature type="repeat" description="TPR" evidence="1">
    <location>
        <begin position="717"/>
        <end position="750"/>
    </location>
</feature>
<dbReference type="STRING" id="1765967.BW247_07610"/>
<reference evidence="3 4" key="1">
    <citation type="submission" date="2017-01" db="EMBL/GenBank/DDBJ databases">
        <title>Draft sequence of Acidihalobacter ferrooxidans strain DSM 14175 (strain V8).</title>
        <authorList>
            <person name="Khaleque H.N."/>
            <person name="Ramsay J.P."/>
            <person name="Murphy R.J.T."/>
            <person name="Kaksonen A.H."/>
            <person name="Boxall N.J."/>
            <person name="Watkin E.L.J."/>
        </authorList>
    </citation>
    <scope>NUCLEOTIDE SEQUENCE [LARGE SCALE GENOMIC DNA]</scope>
    <source>
        <strain evidence="3 4">V8</strain>
    </source>
</reference>
<dbReference type="PROSITE" id="PS50005">
    <property type="entry name" value="TPR"/>
    <property type="match status" value="5"/>
</dbReference>
<dbReference type="NCBIfam" id="TIGR02917">
    <property type="entry name" value="PEP_TPR_lipo"/>
    <property type="match status" value="1"/>
</dbReference>
<feature type="repeat" description="TPR" evidence="1">
    <location>
        <begin position="783"/>
        <end position="816"/>
    </location>
</feature>
<gene>
    <name evidence="3" type="ORF">BW247_07610</name>
</gene>
<evidence type="ECO:0000313" key="4">
    <source>
        <dbReference type="Proteomes" id="UP000243807"/>
    </source>
</evidence>
<sequence length="933" mass="100090">MRRRTRRLTALISTTLLTTVLLTACSGHSPVSQLQKARQNIADGKQKTALIILRNLVKDNPDNEQARVLLGSLLYKLGYSATAAAQLQQAETHGALPLDAQFDLAHALIQTGHLEEAEKTAASIKPVTSKDTARKLALLGMIQLDKKANKKAAKLFSEALAKDPHSVQAMIGEGIVALTEGDIHLATTKADNALLLAPKNGAAWMLKGDAALSELHVQDATNAFKKAIANGPPALSPYQVFVVRGRLAQAELTLGQRKQALKNIEIMLKQSPKAPFPNYLRGLIAYQDKDYQTATNHLQLALNADPYNVRALTLLGASEADQGQNVLAITHLTGALAQDPQNVFARRMLAQVQLKTGATTQAIDTILQGTTAGAGSTAVLSLFASPGSAIKTLSAMPSNAGASVHANTIKLALAQAMILDAKQQQALSLLSQIKGGNAHLNALRLQAVAYLQDKKPTEAIKIAQQIAQRGHADRSAQELALAATIYQAAGAQTQADTLLRQAYTLAPDNTTIGNALGALSLRKGQLDQATRYYQNTVKHDPGNLDALTSLARIAALQGHSAEALKWLHTAHDKNPKAVRPLLALAQYKLAQHQTGQALGYMQQAVALAPANPAVLTLLAKTQLANGQKQAALQTFQSAADLAPNDPRYALSLAAMQAIVLKQTVAAEKTLKGILSKHPDYLPAVRALALTQWKNGQHQQAFTTAKSYNHNKTAQDVAGRNLLLGDLYMLDKKYPEALKHYRTAYAQSPTRDALVRIYSAQSEGHLGDPAQTLIGWLAHHPDDASIRAALGLYYLQNGRLKKAATEYEATLKLAPDSPIVLNNLAWVVSQDNPQHALPYAEKAHRLAPNSSAIADTLGWILLRDGKAEAALPLLKQAAQSPHASASIHYHYAVALEKTGHSQLALAELQKALATKTPFSGRTQADQLLQKLKSR</sequence>
<dbReference type="RefSeq" id="WP_076836624.1">
    <property type="nucleotide sequence ID" value="NZ_CP019434.1"/>
</dbReference>
<dbReference type="PROSITE" id="PS51257">
    <property type="entry name" value="PROKAR_LIPOPROTEIN"/>
    <property type="match status" value="1"/>
</dbReference>
<organism evidence="3 4">
    <name type="scientific">Acidihalobacter ferrooxydans</name>
    <dbReference type="NCBI Taxonomy" id="1765967"/>
    <lineage>
        <taxon>Bacteria</taxon>
        <taxon>Pseudomonadati</taxon>
        <taxon>Pseudomonadota</taxon>
        <taxon>Gammaproteobacteria</taxon>
        <taxon>Chromatiales</taxon>
        <taxon>Ectothiorhodospiraceae</taxon>
        <taxon>Acidihalobacter</taxon>
    </lineage>
</organism>
<evidence type="ECO:0000256" key="2">
    <source>
        <dbReference type="SAM" id="SignalP"/>
    </source>
</evidence>
<proteinExistence type="predicted"/>
<dbReference type="InterPro" id="IPR011990">
    <property type="entry name" value="TPR-like_helical_dom_sf"/>
</dbReference>
<dbReference type="Pfam" id="PF14559">
    <property type="entry name" value="TPR_19"/>
    <property type="match status" value="3"/>
</dbReference>
<keyword evidence="4" id="KW-1185">Reference proteome</keyword>
<dbReference type="SMART" id="SM00028">
    <property type="entry name" value="TPR"/>
    <property type="match status" value="16"/>
</dbReference>
<feature type="repeat" description="TPR" evidence="1">
    <location>
        <begin position="510"/>
        <end position="543"/>
    </location>
</feature>
<dbReference type="Proteomes" id="UP000243807">
    <property type="component" value="Chromosome"/>
</dbReference>
<keyword evidence="2" id="KW-0732">Signal</keyword>
<dbReference type="InterPro" id="IPR019734">
    <property type="entry name" value="TPR_rpt"/>
</dbReference>
<feature type="repeat" description="TPR" evidence="1">
    <location>
        <begin position="133"/>
        <end position="166"/>
    </location>
</feature>
<protein>
    <submittedName>
        <fullName evidence="3">Uncharacterized protein</fullName>
    </submittedName>
</protein>
<feature type="chain" id="PRO_5013156828" evidence="2">
    <location>
        <begin position="25"/>
        <end position="933"/>
    </location>
</feature>
<evidence type="ECO:0000256" key="1">
    <source>
        <dbReference type="PROSITE-ProRule" id="PRU00339"/>
    </source>
</evidence>
<dbReference type="AlphaFoldDB" id="A0A1P8UGL4"/>
<dbReference type="PANTHER" id="PTHR12558:SF13">
    <property type="entry name" value="CELL DIVISION CYCLE PROTEIN 27 HOMOLOG"/>
    <property type="match status" value="1"/>
</dbReference>
<evidence type="ECO:0000313" key="3">
    <source>
        <dbReference type="EMBL" id="APZ42976.1"/>
    </source>
</evidence>
<keyword evidence="1" id="KW-0802">TPR repeat</keyword>
<dbReference type="OrthoDB" id="5959200at2"/>
<dbReference type="KEGG" id="afy:BW247_07610"/>
<dbReference type="EMBL" id="CP019434">
    <property type="protein sequence ID" value="APZ42976.1"/>
    <property type="molecule type" value="Genomic_DNA"/>
</dbReference>
<dbReference type="Pfam" id="PF13432">
    <property type="entry name" value="TPR_16"/>
    <property type="match status" value="4"/>
</dbReference>